<dbReference type="EMBL" id="VGIY01000300">
    <property type="protein sequence ID" value="MBM3318243.1"/>
    <property type="molecule type" value="Genomic_DNA"/>
</dbReference>
<protein>
    <submittedName>
        <fullName evidence="2">Uncharacterized protein</fullName>
    </submittedName>
</protein>
<comment type="caution">
    <text evidence="2">The sequence shown here is derived from an EMBL/GenBank/DDBJ whole genome shotgun (WGS) entry which is preliminary data.</text>
</comment>
<dbReference type="AlphaFoldDB" id="A0A938BPE2"/>
<accession>A0A938BPE2</accession>
<sequence length="50" mass="5771">MAMADLRKALKDAGVVSEKELRQARHADRVRRKELGEEGLEAQREHREAE</sequence>
<reference evidence="2" key="1">
    <citation type="submission" date="2019-03" db="EMBL/GenBank/DDBJ databases">
        <title>Lake Tanganyika Metagenome-Assembled Genomes (MAGs).</title>
        <authorList>
            <person name="Tran P."/>
        </authorList>
    </citation>
    <scope>NUCLEOTIDE SEQUENCE</scope>
    <source>
        <strain evidence="2">M_DeepCast_400m_m2_100</strain>
    </source>
</reference>
<organism evidence="2 3">
    <name type="scientific">Eiseniibacteriota bacterium</name>
    <dbReference type="NCBI Taxonomy" id="2212470"/>
    <lineage>
        <taxon>Bacteria</taxon>
        <taxon>Candidatus Eiseniibacteriota</taxon>
    </lineage>
</organism>
<dbReference type="Proteomes" id="UP000748308">
    <property type="component" value="Unassembled WGS sequence"/>
</dbReference>
<name>A0A938BPE2_UNCEI</name>
<gene>
    <name evidence="2" type="ORF">FJY75_10385</name>
</gene>
<feature type="region of interest" description="Disordered" evidence="1">
    <location>
        <begin position="20"/>
        <end position="50"/>
    </location>
</feature>
<feature type="non-terminal residue" evidence="2">
    <location>
        <position position="50"/>
    </location>
</feature>
<proteinExistence type="predicted"/>
<evidence type="ECO:0000313" key="2">
    <source>
        <dbReference type="EMBL" id="MBM3318243.1"/>
    </source>
</evidence>
<evidence type="ECO:0000313" key="3">
    <source>
        <dbReference type="Proteomes" id="UP000748308"/>
    </source>
</evidence>
<evidence type="ECO:0000256" key="1">
    <source>
        <dbReference type="SAM" id="MobiDB-lite"/>
    </source>
</evidence>